<accession>A0A8W7K3B1</accession>
<evidence type="ECO:0000313" key="3">
    <source>
        <dbReference type="Proteomes" id="UP000069272"/>
    </source>
</evidence>
<dbReference type="KEGG" id="aali:118457404"/>
<reference evidence="2" key="2">
    <citation type="submission" date="2022-08" db="UniProtKB">
        <authorList>
            <consortium name="EnsemblMetazoa"/>
        </authorList>
    </citation>
    <scope>IDENTIFICATION</scope>
    <source>
        <strain evidence="2">STECLA/ALBI9_A</strain>
    </source>
</reference>
<evidence type="ECO:0000313" key="2">
    <source>
        <dbReference type="EnsemblMetazoa" id="AALB014286-PA"/>
    </source>
</evidence>
<feature type="region of interest" description="Disordered" evidence="1">
    <location>
        <begin position="32"/>
        <end position="65"/>
    </location>
</feature>
<feature type="region of interest" description="Disordered" evidence="1">
    <location>
        <begin position="106"/>
        <end position="129"/>
    </location>
</feature>
<name>A0A8W7K3B1_ANOAL</name>
<protein>
    <submittedName>
        <fullName evidence="2">Uncharacterized protein</fullName>
    </submittedName>
</protein>
<feature type="compositionally biased region" description="Low complexity" evidence="1">
    <location>
        <begin position="106"/>
        <end position="120"/>
    </location>
</feature>
<evidence type="ECO:0000256" key="1">
    <source>
        <dbReference type="SAM" id="MobiDB-lite"/>
    </source>
</evidence>
<dbReference type="Proteomes" id="UP000069272">
    <property type="component" value="Chromosome 2R"/>
</dbReference>
<organism evidence="2 3">
    <name type="scientific">Anopheles albimanus</name>
    <name type="common">New world malaria mosquito</name>
    <dbReference type="NCBI Taxonomy" id="7167"/>
    <lineage>
        <taxon>Eukaryota</taxon>
        <taxon>Metazoa</taxon>
        <taxon>Ecdysozoa</taxon>
        <taxon>Arthropoda</taxon>
        <taxon>Hexapoda</taxon>
        <taxon>Insecta</taxon>
        <taxon>Pterygota</taxon>
        <taxon>Neoptera</taxon>
        <taxon>Endopterygota</taxon>
        <taxon>Diptera</taxon>
        <taxon>Nematocera</taxon>
        <taxon>Culicoidea</taxon>
        <taxon>Culicidae</taxon>
        <taxon>Anophelinae</taxon>
        <taxon>Anopheles</taxon>
    </lineage>
</organism>
<sequence>MAPILQQQRGKQQRLNYSIYVQQLFKDFLTRNSRNRENGAPRPIVPENNKDLSCRQEEPLPRRKQPGIFDRAVYARFERATHGQEALIRCEPTSGMKTGLMKWIDQQRSQQNSQQRQQSHVSRRPTRADDYLNLPSNFFSGSDQMKLSFDVCDKTVGNVTCNFIPPATSTPFERMNSLGISGVLSDPDEFQPTQGRSSTHRTSNVRTSIGWEDFLQNVQKVLASALDNIDETILEKHRADLKQIMLSEIQLASIEPKKDENRCAIPMHPIECSAKEMETFYRPSWKDHSLLSNYNFDLSMQRKKSEAGMPIQTSGINYKSISSMASAENHTRYTTDRFTTAVTTTTKIPTYRHPTISYFDETGTPTGNSIMATPEDAMLLTASPPSPSLEAVPANSLFEERSFFFDQTRTDDSLIAKLDELLGNDGDSPIIGSARRMDYNFDFPSQVETMPMEMIFSHRTRRLQHHNEVNQTWMIDKASPFHLTPDDTMGATFSDDLF</sequence>
<dbReference type="RefSeq" id="XP_035774862.1">
    <property type="nucleotide sequence ID" value="XM_035918969.1"/>
</dbReference>
<feature type="compositionally biased region" description="Basic and acidic residues" evidence="1">
    <location>
        <begin position="48"/>
        <end position="61"/>
    </location>
</feature>
<dbReference type="OrthoDB" id="7763390at2759"/>
<reference evidence="2 3" key="1">
    <citation type="journal article" date="2017" name="G3 (Bethesda)">
        <title>The Physical Genome Mapping of Anopheles albimanus Corrected Scaffold Misassemblies and Identified Interarm Rearrangements in Genus Anopheles.</title>
        <authorList>
            <person name="Artemov G.N."/>
            <person name="Peery A.N."/>
            <person name="Jiang X."/>
            <person name="Tu Z."/>
            <person name="Stegniy V.N."/>
            <person name="Sharakhova M.V."/>
            <person name="Sharakhov I.V."/>
        </authorList>
    </citation>
    <scope>NUCLEOTIDE SEQUENCE [LARGE SCALE GENOMIC DNA]</scope>
    <source>
        <strain evidence="2 3">ALBI9_A</strain>
    </source>
</reference>
<dbReference type="EnsemblMetazoa" id="AALB014286-RA">
    <property type="protein sequence ID" value="AALB014286-PA"/>
    <property type="gene ID" value="AALB014286"/>
</dbReference>
<dbReference type="GeneID" id="118457404"/>
<keyword evidence="3" id="KW-1185">Reference proteome</keyword>
<proteinExistence type="predicted"/>
<dbReference type="AlphaFoldDB" id="A0A8W7K3B1"/>